<dbReference type="Gene3D" id="3.30.420.10">
    <property type="entry name" value="Ribonuclease H-like superfamily/Ribonuclease H"/>
    <property type="match status" value="1"/>
</dbReference>
<dbReference type="EMBL" id="JADCNL010000009">
    <property type="protein sequence ID" value="KAG0466833.1"/>
    <property type="molecule type" value="Genomic_DNA"/>
</dbReference>
<dbReference type="SUPFAM" id="SSF53098">
    <property type="entry name" value="Ribonuclease H-like"/>
    <property type="match status" value="1"/>
</dbReference>
<dbReference type="InterPro" id="IPR036397">
    <property type="entry name" value="RNaseH_sf"/>
</dbReference>
<dbReference type="InterPro" id="IPR002156">
    <property type="entry name" value="RNaseH_domain"/>
</dbReference>
<dbReference type="PANTHER" id="PTHR47723">
    <property type="entry name" value="OS05G0353850 PROTEIN"/>
    <property type="match status" value="1"/>
</dbReference>
<reference evidence="2 3" key="1">
    <citation type="journal article" date="2020" name="Nat. Food">
        <title>A phased Vanilla planifolia genome enables genetic improvement of flavour and production.</title>
        <authorList>
            <person name="Hasing T."/>
            <person name="Tang H."/>
            <person name="Brym M."/>
            <person name="Khazi F."/>
            <person name="Huang T."/>
            <person name="Chambers A.H."/>
        </authorList>
    </citation>
    <scope>NUCLEOTIDE SEQUENCE [LARGE SCALE GENOMIC DNA]</scope>
    <source>
        <tissue evidence="2">Leaf</tissue>
    </source>
</reference>
<evidence type="ECO:0000259" key="1">
    <source>
        <dbReference type="Pfam" id="PF13456"/>
    </source>
</evidence>
<dbReference type="AlphaFoldDB" id="A0A835QDH5"/>
<keyword evidence="3" id="KW-1185">Reference proteome</keyword>
<dbReference type="PANTHER" id="PTHR47723:SF24">
    <property type="entry name" value="RNASE H TYPE-1 DOMAIN-CONTAINING PROTEIN"/>
    <property type="match status" value="1"/>
</dbReference>
<dbReference type="CDD" id="cd06222">
    <property type="entry name" value="RNase_H_like"/>
    <property type="match status" value="1"/>
</dbReference>
<evidence type="ECO:0000313" key="3">
    <source>
        <dbReference type="Proteomes" id="UP000636800"/>
    </source>
</evidence>
<dbReference type="InterPro" id="IPR044730">
    <property type="entry name" value="RNase_H-like_dom_plant"/>
</dbReference>
<comment type="caution">
    <text evidence="2">The sequence shown here is derived from an EMBL/GenBank/DDBJ whole genome shotgun (WGS) entry which is preliminary data.</text>
</comment>
<gene>
    <name evidence="2" type="ORF">HPP92_018413</name>
</gene>
<feature type="domain" description="RNase H type-1" evidence="1">
    <location>
        <begin position="72"/>
        <end position="171"/>
    </location>
</feature>
<protein>
    <recommendedName>
        <fullName evidence="1">RNase H type-1 domain-containing protein</fullName>
    </recommendedName>
</protein>
<name>A0A835QDH5_VANPL</name>
<organism evidence="2 3">
    <name type="scientific">Vanilla planifolia</name>
    <name type="common">Vanilla</name>
    <dbReference type="NCBI Taxonomy" id="51239"/>
    <lineage>
        <taxon>Eukaryota</taxon>
        <taxon>Viridiplantae</taxon>
        <taxon>Streptophyta</taxon>
        <taxon>Embryophyta</taxon>
        <taxon>Tracheophyta</taxon>
        <taxon>Spermatophyta</taxon>
        <taxon>Magnoliopsida</taxon>
        <taxon>Liliopsida</taxon>
        <taxon>Asparagales</taxon>
        <taxon>Orchidaceae</taxon>
        <taxon>Vanilloideae</taxon>
        <taxon>Vanilleae</taxon>
        <taxon>Vanilla</taxon>
    </lineage>
</organism>
<dbReference type="OrthoDB" id="1865221at2759"/>
<sequence>MCAYMLHAIWTNRNCKVHGEGVNSARNVARLIMHATSLVQPLDQRCHANPMGLDLISSSSWSPPPKGWIKINCDAAWKKDDSAAVGIIFRDEDGRPVKVIGNFIHVSNSFAAEYFAAIKALQIAHQWLQGKLAIWLESDSLQTVISLLHPHRPLKRPNGRGLAELMKTFRHFASHIAGEKQMQLLTGWQILLFLSIHILYGTGVCPSPWFLKTFCFLILCMSPLRECNL</sequence>
<dbReference type="GO" id="GO:0004523">
    <property type="term" value="F:RNA-DNA hybrid ribonuclease activity"/>
    <property type="evidence" value="ECO:0007669"/>
    <property type="project" value="InterPro"/>
</dbReference>
<dbReference type="Pfam" id="PF13456">
    <property type="entry name" value="RVT_3"/>
    <property type="match status" value="1"/>
</dbReference>
<dbReference type="Proteomes" id="UP000636800">
    <property type="component" value="Unassembled WGS sequence"/>
</dbReference>
<proteinExistence type="predicted"/>
<dbReference type="InterPro" id="IPR053151">
    <property type="entry name" value="RNase_H-like"/>
</dbReference>
<accession>A0A835QDH5</accession>
<dbReference type="InterPro" id="IPR012337">
    <property type="entry name" value="RNaseH-like_sf"/>
</dbReference>
<dbReference type="GO" id="GO:0003676">
    <property type="term" value="F:nucleic acid binding"/>
    <property type="evidence" value="ECO:0007669"/>
    <property type="project" value="InterPro"/>
</dbReference>
<evidence type="ECO:0000313" key="2">
    <source>
        <dbReference type="EMBL" id="KAG0466833.1"/>
    </source>
</evidence>